<dbReference type="InterPro" id="IPR012867">
    <property type="entry name" value="DUF1648"/>
</dbReference>
<feature type="domain" description="DUF5808" evidence="3">
    <location>
        <begin position="325"/>
        <end position="350"/>
    </location>
</feature>
<dbReference type="GO" id="GO:0009636">
    <property type="term" value="P:response to toxic substance"/>
    <property type="evidence" value="ECO:0007669"/>
    <property type="project" value="TreeGrafter"/>
</dbReference>
<accession>A0A9X1Y3G4</accession>
<dbReference type="RefSeq" id="WP_248552986.1">
    <property type="nucleotide sequence ID" value="NZ_JALPRK010000018.1"/>
</dbReference>
<dbReference type="Pfam" id="PF19124">
    <property type="entry name" value="DUF5808"/>
    <property type="match status" value="1"/>
</dbReference>
<dbReference type="PANTHER" id="PTHR37810:SF9">
    <property type="entry name" value="MEMBRANE PROTEIN"/>
    <property type="match status" value="1"/>
</dbReference>
<feature type="transmembrane region" description="Helical" evidence="1">
    <location>
        <begin position="85"/>
        <end position="106"/>
    </location>
</feature>
<sequence>MMLLSTLLLLLMFLPLLASLAFMPYLTRETVSFGVSVSAEQYWSEPIRRLRQQYAVVSGGIYSLLLFACLLSVWNKDGNAQGVWFSVYVGLTIVVSTALYLIYYYRMKKIRPTLPVASSAPTLLAVDTGFRRQKLALSNKWFLVHAVFIAASVALVLSQYATIPDPVAMKFDFSGEVVRSAAKSYRIVLFPNVMQVIMTVLFGFVNWSIQHSKQQLQAADPERSIRQNAAFRRRWSIFTLASSLALILMFSFMQVNMIRPMDKNVITAVSMAVPVFIVLFALVLSFTTGQGGSRIGRGAPAATGSSTAPVPDDRYWKLGSIYFNPQDPSLFVEKRSGIGWTMNFANPLSWITLLGILAVISWSAWLAK</sequence>
<keyword evidence="5" id="KW-1185">Reference proteome</keyword>
<evidence type="ECO:0000313" key="5">
    <source>
        <dbReference type="Proteomes" id="UP001139534"/>
    </source>
</evidence>
<dbReference type="Pfam" id="PF07853">
    <property type="entry name" value="DUF1648"/>
    <property type="match status" value="1"/>
</dbReference>
<dbReference type="AlphaFoldDB" id="A0A9X1Y3G4"/>
<dbReference type="PANTHER" id="PTHR37810">
    <property type="entry name" value="IMMUNITY PROTEIN SDPI"/>
    <property type="match status" value="1"/>
</dbReference>
<evidence type="ECO:0000259" key="2">
    <source>
        <dbReference type="Pfam" id="PF07853"/>
    </source>
</evidence>
<feature type="transmembrane region" description="Helical" evidence="1">
    <location>
        <begin position="55"/>
        <end position="73"/>
    </location>
</feature>
<feature type="transmembrane region" description="Helical" evidence="1">
    <location>
        <begin position="183"/>
        <end position="205"/>
    </location>
</feature>
<feature type="transmembrane region" description="Helical" evidence="1">
    <location>
        <begin position="142"/>
        <end position="163"/>
    </location>
</feature>
<evidence type="ECO:0000259" key="3">
    <source>
        <dbReference type="Pfam" id="PF19124"/>
    </source>
</evidence>
<feature type="transmembrane region" description="Helical" evidence="1">
    <location>
        <begin position="265"/>
        <end position="287"/>
    </location>
</feature>
<comment type="caution">
    <text evidence="4">The sequence shown here is derived from an EMBL/GenBank/DDBJ whole genome shotgun (WGS) entry which is preliminary data.</text>
</comment>
<protein>
    <submittedName>
        <fullName evidence="4">DUF5808 domain-containing protein</fullName>
    </submittedName>
</protein>
<feature type="transmembrane region" description="Helical" evidence="1">
    <location>
        <begin position="235"/>
        <end position="253"/>
    </location>
</feature>
<dbReference type="EMBL" id="JALPRK010000018">
    <property type="protein sequence ID" value="MCK8488936.1"/>
    <property type="molecule type" value="Genomic_DNA"/>
</dbReference>
<evidence type="ECO:0000313" key="4">
    <source>
        <dbReference type="EMBL" id="MCK8488936.1"/>
    </source>
</evidence>
<reference evidence="4" key="1">
    <citation type="submission" date="2022-04" db="EMBL/GenBank/DDBJ databases">
        <authorList>
            <person name="Seo M.-J."/>
        </authorList>
    </citation>
    <scope>NUCLEOTIDE SEQUENCE</scope>
    <source>
        <strain evidence="4">MBLB2552</strain>
    </source>
</reference>
<dbReference type="InterPro" id="IPR043831">
    <property type="entry name" value="DUF5808"/>
</dbReference>
<organism evidence="4 5">
    <name type="scientific">Paenibacillus mellifer</name>
    <dbReference type="NCBI Taxonomy" id="2937794"/>
    <lineage>
        <taxon>Bacteria</taxon>
        <taxon>Bacillati</taxon>
        <taxon>Bacillota</taxon>
        <taxon>Bacilli</taxon>
        <taxon>Bacillales</taxon>
        <taxon>Paenibacillaceae</taxon>
        <taxon>Paenibacillus</taxon>
    </lineage>
</organism>
<evidence type="ECO:0000256" key="1">
    <source>
        <dbReference type="SAM" id="Phobius"/>
    </source>
</evidence>
<gene>
    <name evidence="4" type="ORF">M0651_17330</name>
</gene>
<keyword evidence="1" id="KW-0472">Membrane</keyword>
<feature type="transmembrane region" description="Helical" evidence="1">
    <location>
        <begin position="344"/>
        <end position="365"/>
    </location>
</feature>
<keyword evidence="1" id="KW-1133">Transmembrane helix</keyword>
<proteinExistence type="predicted"/>
<feature type="domain" description="DUF1648" evidence="2">
    <location>
        <begin position="148"/>
        <end position="194"/>
    </location>
</feature>
<keyword evidence="1" id="KW-0812">Transmembrane</keyword>
<name>A0A9X1Y3G4_9BACL</name>
<dbReference type="Proteomes" id="UP001139534">
    <property type="component" value="Unassembled WGS sequence"/>
</dbReference>